<name>A0A1Y3EWH3_9BILA</name>
<gene>
    <name evidence="1" type="ORF">D917_05697</name>
</gene>
<reference evidence="1 2" key="1">
    <citation type="submission" date="2015-04" db="EMBL/GenBank/DDBJ databases">
        <title>Draft genome of the roundworm Trichinella nativa.</title>
        <authorList>
            <person name="Mitreva M."/>
        </authorList>
    </citation>
    <scope>NUCLEOTIDE SEQUENCE [LARGE SCALE GENOMIC DNA]</scope>
    <source>
        <strain evidence="1 2">ISS45</strain>
    </source>
</reference>
<comment type="caution">
    <text evidence="1">The sequence shown here is derived from an EMBL/GenBank/DDBJ whole genome shotgun (WGS) entry which is preliminary data.</text>
</comment>
<dbReference type="EMBL" id="LVZM01001578">
    <property type="protein sequence ID" value="OUC49120.1"/>
    <property type="molecule type" value="Genomic_DNA"/>
</dbReference>
<dbReference type="AlphaFoldDB" id="A0A1Y3EWH3"/>
<organism evidence="1 2">
    <name type="scientific">Trichinella nativa</name>
    <dbReference type="NCBI Taxonomy" id="6335"/>
    <lineage>
        <taxon>Eukaryota</taxon>
        <taxon>Metazoa</taxon>
        <taxon>Ecdysozoa</taxon>
        <taxon>Nematoda</taxon>
        <taxon>Enoplea</taxon>
        <taxon>Dorylaimia</taxon>
        <taxon>Trichinellida</taxon>
        <taxon>Trichinellidae</taxon>
        <taxon>Trichinella</taxon>
    </lineage>
</organism>
<accession>A0A1Y3EWH3</accession>
<protein>
    <submittedName>
        <fullName evidence="1">Uncharacterized protein</fullName>
    </submittedName>
</protein>
<evidence type="ECO:0000313" key="1">
    <source>
        <dbReference type="EMBL" id="OUC49120.1"/>
    </source>
</evidence>
<sequence>MKKLVQFVFHPRHRHWEDSRNDQKCLFYSSSISALICERCIFEIYSRKIILHHFILLCENCNYLLSISKSFHNAEWQQEKREQNNTSVDKESIIISKLLRKCLFASEKRCGS</sequence>
<evidence type="ECO:0000313" key="2">
    <source>
        <dbReference type="Proteomes" id="UP000243006"/>
    </source>
</evidence>
<dbReference type="Proteomes" id="UP000243006">
    <property type="component" value="Unassembled WGS sequence"/>
</dbReference>
<proteinExistence type="predicted"/>